<dbReference type="AlphaFoldDB" id="A0A6B2L735"/>
<keyword evidence="1" id="KW-1133">Transmembrane helix</keyword>
<dbReference type="InterPro" id="IPR018946">
    <property type="entry name" value="PhoD-like_MPP"/>
</dbReference>
<sequence>MRKLGFGSCNNQHKAQDVWKAIRKEKLDLWVWLGDVVYADRQSIIPFIWRSPQMDEMRETYHYQKNSKFYQAFQKICPIIGVWDDHDYGKNDGGGEYEHKETAKEIFLDFLDTPKDAQQYQHNGVYASYSYGPIGKKVKVILLDVRYFKTEEEILGEEQWLWLEKELKDSDAQVHLIGSGTQILTTDKPFCDKWSEKEIERLSLIIKTHSVPGVILLSGDVHHAEILKDSCDELDYPLYEITSSGMTHSFYSQATILGEWAVKYFLTSERRLGVYARQNYGTILFDWETPAVTLQIHSDDGELVLEQVVPLGHLRKGGDGVLEKGGCVLNYGWMNWKLIPKSTAKLFLFIPIFVPIILILFWAQKTFLKKNNDKQKTS</sequence>
<dbReference type="Gene3D" id="3.60.21.70">
    <property type="entry name" value="PhoD-like phosphatase"/>
    <property type="match status" value="1"/>
</dbReference>
<dbReference type="PANTHER" id="PTHR33987">
    <property type="entry name" value="CALCINEURIN-LIKE METALLO-PHOSPHOESTERASE SUPERFAMILY PROTEIN"/>
    <property type="match status" value="1"/>
</dbReference>
<dbReference type="PANTHER" id="PTHR33987:SF1">
    <property type="entry name" value="CALCINEURIN-LIKE METALLO-PHOSPHOESTERASE SUPERFAMILY PROTEIN"/>
    <property type="match status" value="1"/>
</dbReference>
<protein>
    <recommendedName>
        <fullName evidence="2">PhoD-like phosphatase metallophosphatase domain-containing protein</fullName>
    </recommendedName>
</protein>
<reference evidence="3" key="1">
    <citation type="journal article" date="2020" name="J. Eukaryot. Microbiol.">
        <title>De novo Sequencing, Assembly and Annotation of the Transcriptome for the Free-Living Testate Amoeba Arcella intermedia.</title>
        <authorList>
            <person name="Ribeiro G.M."/>
            <person name="Porfirio-Sousa A.L."/>
            <person name="Maurer-Alcala X.X."/>
            <person name="Katz L.A."/>
            <person name="Lahr D.J.G."/>
        </authorList>
    </citation>
    <scope>NUCLEOTIDE SEQUENCE</scope>
</reference>
<dbReference type="Pfam" id="PF09423">
    <property type="entry name" value="PhoD"/>
    <property type="match status" value="1"/>
</dbReference>
<dbReference type="InterPro" id="IPR038607">
    <property type="entry name" value="PhoD-like_sf"/>
</dbReference>
<organism evidence="3">
    <name type="scientific">Arcella intermedia</name>
    <dbReference type="NCBI Taxonomy" id="1963864"/>
    <lineage>
        <taxon>Eukaryota</taxon>
        <taxon>Amoebozoa</taxon>
        <taxon>Tubulinea</taxon>
        <taxon>Elardia</taxon>
        <taxon>Arcellinida</taxon>
        <taxon>Sphaerothecina</taxon>
        <taxon>Arcellidae</taxon>
        <taxon>Arcella</taxon>
    </lineage>
</organism>
<accession>A0A6B2L735</accession>
<keyword evidence="1" id="KW-0472">Membrane</keyword>
<feature type="transmembrane region" description="Helical" evidence="1">
    <location>
        <begin position="346"/>
        <end position="363"/>
    </location>
</feature>
<dbReference type="InterPro" id="IPR029052">
    <property type="entry name" value="Metallo-depent_PP-like"/>
</dbReference>
<dbReference type="CDD" id="cd07389">
    <property type="entry name" value="MPP_PhoD"/>
    <property type="match status" value="1"/>
</dbReference>
<evidence type="ECO:0000256" key="1">
    <source>
        <dbReference type="SAM" id="Phobius"/>
    </source>
</evidence>
<evidence type="ECO:0000259" key="2">
    <source>
        <dbReference type="Pfam" id="PF09423"/>
    </source>
</evidence>
<dbReference type="EMBL" id="GIBP01003807">
    <property type="protein sequence ID" value="NDV32776.1"/>
    <property type="molecule type" value="Transcribed_RNA"/>
</dbReference>
<proteinExistence type="predicted"/>
<evidence type="ECO:0000313" key="3">
    <source>
        <dbReference type="EMBL" id="NDV32776.1"/>
    </source>
</evidence>
<dbReference type="SUPFAM" id="SSF56300">
    <property type="entry name" value="Metallo-dependent phosphatases"/>
    <property type="match status" value="1"/>
</dbReference>
<feature type="domain" description="PhoD-like phosphatase metallophosphatase" evidence="2">
    <location>
        <begin position="6"/>
        <end position="248"/>
    </location>
</feature>
<name>A0A6B2L735_9EUKA</name>
<keyword evidence="1" id="KW-0812">Transmembrane</keyword>